<organism evidence="3 4">
    <name type="scientific">Corynebacterium pseudopelargi</name>
    <dbReference type="NCBI Taxonomy" id="2080757"/>
    <lineage>
        <taxon>Bacteria</taxon>
        <taxon>Bacillati</taxon>
        <taxon>Actinomycetota</taxon>
        <taxon>Actinomycetes</taxon>
        <taxon>Mycobacteriales</taxon>
        <taxon>Corynebacteriaceae</taxon>
        <taxon>Corynebacterium</taxon>
    </lineage>
</organism>
<dbReference type="CDD" id="cd05563">
    <property type="entry name" value="PTS_IIB_ascorbate"/>
    <property type="match status" value="1"/>
</dbReference>
<keyword evidence="4" id="KW-1185">Reference proteome</keyword>
<dbReference type="GO" id="GO:0009401">
    <property type="term" value="P:phosphoenolpyruvate-dependent sugar phosphotransferase system"/>
    <property type="evidence" value="ECO:0007669"/>
    <property type="project" value="InterPro"/>
</dbReference>
<dbReference type="OrthoDB" id="6603449at2"/>
<dbReference type="EC" id="2.7.1.191" evidence="3"/>
<feature type="domain" description="PTS EIIB type-2" evidence="2">
    <location>
        <begin position="2"/>
        <end position="92"/>
    </location>
</feature>
<keyword evidence="1 3" id="KW-0808">Transferase</keyword>
<name>A0A3G6IT36_9CORY</name>
<evidence type="ECO:0000259" key="2">
    <source>
        <dbReference type="PROSITE" id="PS51099"/>
    </source>
</evidence>
<dbReference type="Proteomes" id="UP000271426">
    <property type="component" value="Chromosome"/>
</dbReference>
<dbReference type="Gene3D" id="3.40.50.2300">
    <property type="match status" value="1"/>
</dbReference>
<dbReference type="GO" id="GO:0008982">
    <property type="term" value="F:protein-N(PI)-phosphohistidine-sugar phosphotransferase activity"/>
    <property type="evidence" value="ECO:0007669"/>
    <property type="project" value="InterPro"/>
</dbReference>
<dbReference type="Pfam" id="PF02302">
    <property type="entry name" value="PTS_IIB"/>
    <property type="match status" value="1"/>
</dbReference>
<dbReference type="InterPro" id="IPR036095">
    <property type="entry name" value="PTS_EIIB-like_sf"/>
</dbReference>
<gene>
    <name evidence="3" type="primary">ulaB</name>
    <name evidence="3" type="ORF">CPPEL_03470</name>
</gene>
<evidence type="ECO:0000313" key="3">
    <source>
        <dbReference type="EMBL" id="AZA08825.1"/>
    </source>
</evidence>
<dbReference type="SUPFAM" id="SSF52794">
    <property type="entry name" value="PTS system IIB component-like"/>
    <property type="match status" value="1"/>
</dbReference>
<evidence type="ECO:0000256" key="1">
    <source>
        <dbReference type="ARBA" id="ARBA00022679"/>
    </source>
</evidence>
<accession>A0A3G6IT36</accession>
<dbReference type="InterPro" id="IPR013011">
    <property type="entry name" value="PTS_EIIB_2"/>
</dbReference>
<protein>
    <submittedName>
        <fullName evidence="3">Ascorbate-specific phosphotransferase enzyme IIB component</fullName>
        <ecNumber evidence="3">2.7.1.191</ecNumber>
    </submittedName>
</protein>
<dbReference type="RefSeq" id="WP_123959820.1">
    <property type="nucleotide sequence ID" value="NZ_CP033898.1"/>
</dbReference>
<dbReference type="InterPro" id="IPR003501">
    <property type="entry name" value="PTS_EIIB_2/3"/>
</dbReference>
<dbReference type="EMBL" id="CP033898">
    <property type="protein sequence ID" value="AZA08825.1"/>
    <property type="molecule type" value="Genomic_DNA"/>
</dbReference>
<dbReference type="KEGG" id="cpso:CPPEL_03470"/>
<dbReference type="PROSITE" id="PS51099">
    <property type="entry name" value="PTS_EIIB_TYPE_2"/>
    <property type="match status" value="1"/>
</dbReference>
<reference evidence="3 4" key="1">
    <citation type="submission" date="2018-11" db="EMBL/GenBank/DDBJ databases">
        <authorList>
            <person name="Kleinhagauer T."/>
            <person name="Glaeser S.P."/>
            <person name="Spergser J."/>
            <person name="Ruckert C."/>
            <person name="Kaempfer P."/>
            <person name="Busse H.-J."/>
        </authorList>
    </citation>
    <scope>NUCLEOTIDE SEQUENCE [LARGE SCALE GENOMIC DNA]</scope>
    <source>
        <strain evidence="3 4">812CH</strain>
    </source>
</reference>
<evidence type="ECO:0000313" key="4">
    <source>
        <dbReference type="Proteomes" id="UP000271426"/>
    </source>
</evidence>
<sequence length="94" mass="10078">MIEIATVCGMGLGTSMMLASQVRSMLEDANIEAKVQAIDLGSFKSQPSDIVVTTTGMAKNVEGTKAIVVLIDNLVDKNEVKTKVMAAVEEYQQK</sequence>
<proteinExistence type="predicted"/>
<dbReference type="AlphaFoldDB" id="A0A3G6IT36"/>